<evidence type="ECO:0000256" key="3">
    <source>
        <dbReference type="ARBA" id="ARBA00023242"/>
    </source>
</evidence>
<sequence length="1174" mass="128469">MANFRDWALQYVLSDEDAFQHSIAEKAAREIESTSANRATVGNWAASVQPWMSSSLAGDDDRMDDGDDGSSGDIIARAKALGFLAGTLEALDKNILRTDQLTFLVGFFGAMFSYDHKAGITASTKALRRISTMKGFKPDMGVKMIEDVSKLKEDFRLQAVATRLEIYELFLSLIQNQAVNSELQHKYGASSGFVVDLLQLCQHERDPRNLMIWFKIIATLLSDYAVSPEVTEETFKAFSAYFPISLRASATPIGITADDLKAAVRDCFASSQRVASHAFPFLLQKLDQGDAVTVAVKVDILRTIKACVERYESPQTSIVPYTEKIWNSLKYEVRNGEVKETIDATLDVLRAIANKLDGSRNQKLPIELLKNYIDVVFKDCRVDLANPTYTKQAGVLVMTVITSNIRGYVLESAALTDCVRQNLRQPKSPSHTKDLLLILNSFLKSRSELVANRKKGHPDDEEQLKSESRDHLDALFHDTYLKIWTANSAEPESENFETLKHILQGLALLANQKVVQQDGSASLLHSGAACSEICALLSQVLLKGLTLSSNDNVTSSSLEEEAQLALRAVVMTYASGYGEFSRKAKAEIQKRDWANASEYSLEALKSLVFRLAFVGCSEIPSDLAVDAISKSPSPLQHFITLTATLLDLFPLVPASSITSPTKESLPNSYIVAALHAGLLFFKDACISKYPSEALVSHSKCDANWIDEFSALPQNWIQLLYASEAADSAIESKGEDSPEVYRQFLRLSLFLTRHLYRAVSVGPNAVWNDRIVGQVANIAALVIRNLSEQVQITCGLAREAFNLFTESSTASSPKHTSELLTRGVLEGLWPGAMAELYHPGGIAETFLCQHLDSEGLPPHKCTTRASIGLILTNKYKGGPSTSDPEGLVIKQVLTFWGEKLQGASTSDVTRPLDTLNTIAMHVLAGAVARQDKHVLDVVPTLKASLASDHPNGSAVAHSLGILVRDSDLLSPENHAVVRRFYKQWTYSQLAKPLYEFALPAVDKPSPAAAKYRAAILSIVSNCAFGVYEADLEPLVRLLIITLGAPTTDPGNREHLAPALEIMVEILTNEPDALKSHIKAIIDSAMAVYDGCLPGSQGKPAAGETRAAVARRNAALTASRKLVLQALAAMPKKLEESVLVPFSLPLQRMLGLACGDPVREVRQVARVARENWVKIA</sequence>
<keyword evidence="4" id="KW-0234">DNA repair</keyword>
<keyword evidence="8" id="KW-1185">Reference proteome</keyword>
<dbReference type="GO" id="GO:0006281">
    <property type="term" value="P:DNA repair"/>
    <property type="evidence" value="ECO:0007669"/>
    <property type="project" value="UniProtKB-UniRule"/>
</dbReference>
<keyword evidence="4" id="KW-0227">DNA damage</keyword>
<comment type="function">
    <text evidence="4">Key component of the cytosolic iron-sulfur protein assembly (CIA) complex, a multiprotein complex that mediates the incorporation of iron-sulfur cluster into apoproteins specifically involved in DNA metabolism and genomic integrity. In the CIA complex, MMS19 acts as an adapter between early-acting CIA components and a subset of cellular target iron-sulfur proteins.</text>
</comment>
<dbReference type="EMBL" id="JAUKUD010000002">
    <property type="protein sequence ID" value="KAK0751602.1"/>
    <property type="molecule type" value="Genomic_DNA"/>
</dbReference>
<evidence type="ECO:0000256" key="1">
    <source>
        <dbReference type="ARBA" id="ARBA00004123"/>
    </source>
</evidence>
<gene>
    <name evidence="7" type="ORF">B0T18DRAFT_72335</name>
</gene>
<evidence type="ECO:0000259" key="5">
    <source>
        <dbReference type="Pfam" id="PF12460"/>
    </source>
</evidence>
<proteinExistence type="inferred from homology"/>
<dbReference type="Pfam" id="PF12460">
    <property type="entry name" value="MMS19_C"/>
    <property type="match status" value="1"/>
</dbReference>
<dbReference type="InterPro" id="IPR016024">
    <property type="entry name" value="ARM-type_fold"/>
</dbReference>
<keyword evidence="2" id="KW-0677">Repeat</keyword>
<evidence type="ECO:0000313" key="8">
    <source>
        <dbReference type="Proteomes" id="UP001172155"/>
    </source>
</evidence>
<dbReference type="Proteomes" id="UP001172155">
    <property type="component" value="Unassembled WGS sequence"/>
</dbReference>
<reference evidence="7" key="1">
    <citation type="submission" date="2023-06" db="EMBL/GenBank/DDBJ databases">
        <title>Genome-scale phylogeny and comparative genomics of the fungal order Sordariales.</title>
        <authorList>
            <consortium name="Lawrence Berkeley National Laboratory"/>
            <person name="Hensen N."/>
            <person name="Bonometti L."/>
            <person name="Westerberg I."/>
            <person name="Brannstrom I.O."/>
            <person name="Guillou S."/>
            <person name="Cros-Aarteil S."/>
            <person name="Calhoun S."/>
            <person name="Haridas S."/>
            <person name="Kuo A."/>
            <person name="Mondo S."/>
            <person name="Pangilinan J."/>
            <person name="Riley R."/>
            <person name="LaButti K."/>
            <person name="Andreopoulos B."/>
            <person name="Lipzen A."/>
            <person name="Chen C."/>
            <person name="Yanf M."/>
            <person name="Daum C."/>
            <person name="Ng V."/>
            <person name="Clum A."/>
            <person name="Steindorff A."/>
            <person name="Ohm R."/>
            <person name="Martin F."/>
            <person name="Silar P."/>
            <person name="Natvig D."/>
            <person name="Lalanne C."/>
            <person name="Gautier V."/>
            <person name="Ament-velasquez S.L."/>
            <person name="Kruys A."/>
            <person name="Hutchinson M.I."/>
            <person name="Powell A.J."/>
            <person name="Barry K."/>
            <person name="Miller A.N."/>
            <person name="Grigoriev I.V."/>
            <person name="Debuchy R."/>
            <person name="Gladieux P."/>
            <person name="Thoren M.H."/>
            <person name="Johannesson H."/>
        </authorList>
    </citation>
    <scope>NUCLEOTIDE SEQUENCE</scope>
    <source>
        <strain evidence="7">SMH3187-1</strain>
    </source>
</reference>
<protein>
    <recommendedName>
        <fullName evidence="4">MMS19 nucleotide excision repair protein</fullName>
    </recommendedName>
</protein>
<keyword evidence="3 4" id="KW-0539">Nucleus</keyword>
<comment type="subcellular location">
    <subcellularLocation>
        <location evidence="1 4">Nucleus</location>
    </subcellularLocation>
</comment>
<accession>A0AA40F5G1</accession>
<name>A0AA40F5G1_9PEZI</name>
<evidence type="ECO:0000313" key="7">
    <source>
        <dbReference type="EMBL" id="KAK0751602.1"/>
    </source>
</evidence>
<dbReference type="GO" id="GO:0051604">
    <property type="term" value="P:protein maturation"/>
    <property type="evidence" value="ECO:0007669"/>
    <property type="project" value="UniProtKB-UniRule"/>
</dbReference>
<dbReference type="GO" id="GO:0005634">
    <property type="term" value="C:nucleus"/>
    <property type="evidence" value="ECO:0007669"/>
    <property type="project" value="UniProtKB-SubCell"/>
</dbReference>
<dbReference type="GO" id="GO:0097361">
    <property type="term" value="C:cytosolic [4Fe-4S] assembly targeting complex"/>
    <property type="evidence" value="ECO:0007669"/>
    <property type="project" value="UniProtKB-UniRule"/>
</dbReference>
<dbReference type="Pfam" id="PF14500">
    <property type="entry name" value="MMS19_N"/>
    <property type="match status" value="1"/>
</dbReference>
<evidence type="ECO:0000256" key="4">
    <source>
        <dbReference type="RuleBase" id="RU367072"/>
    </source>
</evidence>
<comment type="caution">
    <text evidence="7">The sequence shown here is derived from an EMBL/GenBank/DDBJ whole genome shotgun (WGS) entry which is preliminary data.</text>
</comment>
<dbReference type="PANTHER" id="PTHR12891">
    <property type="entry name" value="DNA REPAIR/TRANSCRIPTION PROTEIN MET18/MMS19"/>
    <property type="match status" value="1"/>
</dbReference>
<dbReference type="AlphaFoldDB" id="A0AA40F5G1"/>
<organism evidence="7 8">
    <name type="scientific">Schizothecium vesticola</name>
    <dbReference type="NCBI Taxonomy" id="314040"/>
    <lineage>
        <taxon>Eukaryota</taxon>
        <taxon>Fungi</taxon>
        <taxon>Dikarya</taxon>
        <taxon>Ascomycota</taxon>
        <taxon>Pezizomycotina</taxon>
        <taxon>Sordariomycetes</taxon>
        <taxon>Sordariomycetidae</taxon>
        <taxon>Sordariales</taxon>
        <taxon>Schizotheciaceae</taxon>
        <taxon>Schizothecium</taxon>
    </lineage>
</organism>
<feature type="domain" description="MMS19 N-terminal" evidence="6">
    <location>
        <begin position="72"/>
        <end position="333"/>
    </location>
</feature>
<dbReference type="InterPro" id="IPR029240">
    <property type="entry name" value="MMS19_N"/>
</dbReference>
<evidence type="ECO:0000256" key="2">
    <source>
        <dbReference type="ARBA" id="ARBA00022737"/>
    </source>
</evidence>
<dbReference type="SUPFAM" id="SSF48371">
    <property type="entry name" value="ARM repeat"/>
    <property type="match status" value="1"/>
</dbReference>
<dbReference type="InterPro" id="IPR039920">
    <property type="entry name" value="MMS19"/>
</dbReference>
<feature type="domain" description="MMS19 C-terminal" evidence="5">
    <location>
        <begin position="732"/>
        <end position="1084"/>
    </location>
</feature>
<dbReference type="InterPro" id="IPR024687">
    <property type="entry name" value="MMS19_C"/>
</dbReference>
<dbReference type="GO" id="GO:0016226">
    <property type="term" value="P:iron-sulfur cluster assembly"/>
    <property type="evidence" value="ECO:0007669"/>
    <property type="project" value="UniProtKB-UniRule"/>
</dbReference>
<comment type="similarity">
    <text evidence="4">Belongs to the MET18/MMS19 family.</text>
</comment>
<dbReference type="PANTHER" id="PTHR12891:SF0">
    <property type="entry name" value="MMS19 NUCLEOTIDE EXCISION REPAIR PROTEIN HOMOLOG"/>
    <property type="match status" value="1"/>
</dbReference>
<evidence type="ECO:0000259" key="6">
    <source>
        <dbReference type="Pfam" id="PF14500"/>
    </source>
</evidence>